<dbReference type="PANTHER" id="PTHR21363:SF0">
    <property type="entry name" value="PREPHENATE DEHYDROGENASE [NADP(+)]"/>
    <property type="match status" value="1"/>
</dbReference>
<evidence type="ECO:0000313" key="4">
    <source>
        <dbReference type="Proteomes" id="UP000267342"/>
    </source>
</evidence>
<dbReference type="InterPro" id="IPR046826">
    <property type="entry name" value="PDH_N"/>
</dbReference>
<organism evidence="3 4">
    <name type="scientific">Zymobacter palmae</name>
    <dbReference type="NCBI Taxonomy" id="33074"/>
    <lineage>
        <taxon>Bacteria</taxon>
        <taxon>Pseudomonadati</taxon>
        <taxon>Pseudomonadota</taxon>
        <taxon>Gammaproteobacteria</taxon>
        <taxon>Oceanospirillales</taxon>
        <taxon>Halomonadaceae</taxon>
        <taxon>Zymobacter group</taxon>
        <taxon>Zymobacter</taxon>
    </lineage>
</organism>
<dbReference type="Pfam" id="PF20463">
    <property type="entry name" value="PDH_C"/>
    <property type="match status" value="1"/>
</dbReference>
<dbReference type="InterPro" id="IPR003099">
    <property type="entry name" value="Prephen_DH"/>
</dbReference>
<proteinExistence type="predicted"/>
<dbReference type="PANTHER" id="PTHR21363">
    <property type="entry name" value="PREPHENATE DEHYDROGENASE"/>
    <property type="match status" value="1"/>
</dbReference>
<dbReference type="SUPFAM" id="SSF51735">
    <property type="entry name" value="NAD(P)-binding Rossmann-fold domains"/>
    <property type="match status" value="1"/>
</dbReference>
<dbReference type="FunFam" id="1.10.3660.10:FF:000003">
    <property type="entry name" value="Prephenate dehydrogenase"/>
    <property type="match status" value="1"/>
</dbReference>
<gene>
    <name evidence="3" type="ORF">ZBT109_0930</name>
</gene>
<sequence length="282" mass="30514">MIGGSLAAALKQQGYPGVIRGSDVREEELVLGQQMGLIDSGDTDPLTQLDGISMIVLCVPVMAIGPLIERLAPHVADRDIVVTDVGSSKSVIRDAVVASMGYLPSWLVLGHPISGAEHTGVAAADPERYVAHKVILTPELQTAERYVERVAAVWEAAGAEVVTMSVERHDDILARTSHLPHLLAFSLVDTLARQDEGLDIFRYAAGGFRDFTRIAGSDPVMWRDIFLGNRDAVLSALDDFEAGLARLRRAIEEGDAESLHAIFQCASQARHHFQTLLNQTTS</sequence>
<dbReference type="GO" id="GO:0006571">
    <property type="term" value="P:tyrosine biosynthetic process"/>
    <property type="evidence" value="ECO:0007669"/>
    <property type="project" value="InterPro"/>
</dbReference>
<keyword evidence="1" id="KW-0560">Oxidoreductase</keyword>
<accession>A0A348HDK1</accession>
<feature type="domain" description="Prephenate/arogenate dehydrogenase" evidence="2">
    <location>
        <begin position="1"/>
        <end position="281"/>
    </location>
</feature>
<dbReference type="Gene3D" id="3.40.50.720">
    <property type="entry name" value="NAD(P)-binding Rossmann-like Domain"/>
    <property type="match status" value="1"/>
</dbReference>
<dbReference type="InterPro" id="IPR050812">
    <property type="entry name" value="Preph/Arog_dehydrog"/>
</dbReference>
<evidence type="ECO:0000259" key="2">
    <source>
        <dbReference type="PROSITE" id="PS51176"/>
    </source>
</evidence>
<dbReference type="Pfam" id="PF02153">
    <property type="entry name" value="PDH_N"/>
    <property type="match status" value="1"/>
</dbReference>
<dbReference type="InterPro" id="IPR036291">
    <property type="entry name" value="NAD(P)-bd_dom_sf"/>
</dbReference>
<dbReference type="Proteomes" id="UP000267342">
    <property type="component" value="Chromosome"/>
</dbReference>
<dbReference type="SUPFAM" id="SSF48179">
    <property type="entry name" value="6-phosphogluconate dehydrogenase C-terminal domain-like"/>
    <property type="match status" value="1"/>
</dbReference>
<evidence type="ECO:0000313" key="3">
    <source>
        <dbReference type="EMBL" id="BBG29703.1"/>
    </source>
</evidence>
<dbReference type="InterPro" id="IPR046825">
    <property type="entry name" value="PDH_C"/>
</dbReference>
<keyword evidence="4" id="KW-1185">Reference proteome</keyword>
<dbReference type="EMBL" id="AP018933">
    <property type="protein sequence ID" value="BBG29703.1"/>
    <property type="molecule type" value="Genomic_DNA"/>
</dbReference>
<dbReference type="Gene3D" id="1.10.3660.10">
    <property type="entry name" value="6-phosphogluconate dehydrogenase C-terminal like domain"/>
    <property type="match status" value="1"/>
</dbReference>
<dbReference type="GO" id="GO:0070403">
    <property type="term" value="F:NAD+ binding"/>
    <property type="evidence" value="ECO:0007669"/>
    <property type="project" value="InterPro"/>
</dbReference>
<dbReference type="PROSITE" id="PS51176">
    <property type="entry name" value="PDH_ADH"/>
    <property type="match status" value="1"/>
</dbReference>
<reference evidence="3 4" key="1">
    <citation type="submission" date="2018-09" db="EMBL/GenBank/DDBJ databases">
        <title>Zymobacter palmae IAM14233 (=T109) whole genome analysis.</title>
        <authorList>
            <person name="Yanase H."/>
        </authorList>
    </citation>
    <scope>NUCLEOTIDE SEQUENCE [LARGE SCALE GENOMIC DNA]</scope>
    <source>
        <strain evidence="3 4">IAM14233</strain>
    </source>
</reference>
<dbReference type="STRING" id="1123510.GCA_000620025_02291"/>
<protein>
    <submittedName>
        <fullName evidence="3">Prephenate dehydrogenase</fullName>
    </submittedName>
</protein>
<dbReference type="GO" id="GO:0008977">
    <property type="term" value="F:prephenate dehydrogenase (NAD+) activity"/>
    <property type="evidence" value="ECO:0007669"/>
    <property type="project" value="InterPro"/>
</dbReference>
<dbReference type="AlphaFoldDB" id="A0A348HDK1"/>
<dbReference type="KEGG" id="zpl:ZBT109_0930"/>
<name>A0A348HDK1_9GAMM</name>
<evidence type="ECO:0000256" key="1">
    <source>
        <dbReference type="ARBA" id="ARBA00023002"/>
    </source>
</evidence>
<dbReference type="GO" id="GO:0004665">
    <property type="term" value="F:prephenate dehydrogenase (NADP+) activity"/>
    <property type="evidence" value="ECO:0007669"/>
    <property type="project" value="InterPro"/>
</dbReference>
<dbReference type="InterPro" id="IPR008927">
    <property type="entry name" value="6-PGluconate_DH-like_C_sf"/>
</dbReference>